<proteinExistence type="predicted"/>
<protein>
    <submittedName>
        <fullName evidence="2">Uncharacterized protein</fullName>
    </submittedName>
</protein>
<dbReference type="EMBL" id="CAKOGL010000022">
    <property type="protein sequence ID" value="CAH2099870.1"/>
    <property type="molecule type" value="Genomic_DNA"/>
</dbReference>
<feature type="compositionally biased region" description="Basic and acidic residues" evidence="1">
    <location>
        <begin position="93"/>
        <end position="107"/>
    </location>
</feature>
<reference evidence="2" key="1">
    <citation type="submission" date="2022-03" db="EMBL/GenBank/DDBJ databases">
        <authorList>
            <person name="Tunstrom K."/>
        </authorList>
    </citation>
    <scope>NUCLEOTIDE SEQUENCE</scope>
</reference>
<evidence type="ECO:0000313" key="2">
    <source>
        <dbReference type="EMBL" id="CAH2099870.1"/>
    </source>
</evidence>
<evidence type="ECO:0000313" key="3">
    <source>
        <dbReference type="Proteomes" id="UP001153954"/>
    </source>
</evidence>
<accession>A0AAU9UQ22</accession>
<gene>
    <name evidence="2" type="ORF">EEDITHA_LOCUS14796</name>
</gene>
<evidence type="ECO:0000256" key="1">
    <source>
        <dbReference type="SAM" id="MobiDB-lite"/>
    </source>
</evidence>
<organism evidence="2 3">
    <name type="scientific">Euphydryas editha</name>
    <name type="common">Edith's checkerspot</name>
    <dbReference type="NCBI Taxonomy" id="104508"/>
    <lineage>
        <taxon>Eukaryota</taxon>
        <taxon>Metazoa</taxon>
        <taxon>Ecdysozoa</taxon>
        <taxon>Arthropoda</taxon>
        <taxon>Hexapoda</taxon>
        <taxon>Insecta</taxon>
        <taxon>Pterygota</taxon>
        <taxon>Neoptera</taxon>
        <taxon>Endopterygota</taxon>
        <taxon>Lepidoptera</taxon>
        <taxon>Glossata</taxon>
        <taxon>Ditrysia</taxon>
        <taxon>Papilionoidea</taxon>
        <taxon>Nymphalidae</taxon>
        <taxon>Nymphalinae</taxon>
        <taxon>Euphydryas</taxon>
    </lineage>
</organism>
<feature type="compositionally biased region" description="Polar residues" evidence="1">
    <location>
        <begin position="82"/>
        <end position="92"/>
    </location>
</feature>
<dbReference type="Proteomes" id="UP001153954">
    <property type="component" value="Unassembled WGS sequence"/>
</dbReference>
<dbReference type="AlphaFoldDB" id="A0AAU9UQ22"/>
<feature type="region of interest" description="Disordered" evidence="1">
    <location>
        <begin position="59"/>
        <end position="107"/>
    </location>
</feature>
<name>A0AAU9UQ22_EUPED</name>
<comment type="caution">
    <text evidence="2">The sequence shown here is derived from an EMBL/GenBank/DDBJ whole genome shotgun (WGS) entry which is preliminary data.</text>
</comment>
<sequence length="107" mass="12249">MSLKRKRSFRTKTEFESVPYRVKCTGACKQNKEVDVVHSSTTLQNLTMVSDCDEIVSNRQTDSERMSQDVENIDELQKDPTAGNTDVMITSESNHDHEPLVRSERVE</sequence>
<keyword evidence="3" id="KW-1185">Reference proteome</keyword>